<keyword evidence="4" id="KW-1185">Reference proteome</keyword>
<dbReference type="Gene3D" id="3.40.190.10">
    <property type="entry name" value="Periplasmic binding protein-like II"/>
    <property type="match status" value="1"/>
</dbReference>
<reference evidence="3 4" key="1">
    <citation type="submission" date="2020-01" db="EMBL/GenBank/DDBJ databases">
        <title>Paenibacillus soybeanensis sp. nov. isolated from the nodules of soybean (Glycine max(L.) Merr).</title>
        <authorList>
            <person name="Wang H."/>
        </authorList>
    </citation>
    <scope>NUCLEOTIDE SEQUENCE [LARGE SCALE GENOMIC DNA]</scope>
    <source>
        <strain evidence="3 4">T1</strain>
    </source>
</reference>
<dbReference type="RefSeq" id="WP_161743126.1">
    <property type="nucleotide sequence ID" value="NZ_JAAAMV010000005.1"/>
</dbReference>
<keyword evidence="2" id="KW-0732">Signal</keyword>
<dbReference type="PANTHER" id="PTHR43649:SF12">
    <property type="entry name" value="DIACETYLCHITOBIOSE BINDING PROTEIN DASA"/>
    <property type="match status" value="1"/>
</dbReference>
<dbReference type="PANTHER" id="PTHR43649">
    <property type="entry name" value="ARABINOSE-BINDING PROTEIN-RELATED"/>
    <property type="match status" value="1"/>
</dbReference>
<dbReference type="SUPFAM" id="SSF53850">
    <property type="entry name" value="Periplasmic binding protein-like II"/>
    <property type="match status" value="1"/>
</dbReference>
<dbReference type="PROSITE" id="PS51257">
    <property type="entry name" value="PROKAR_LIPOPROTEIN"/>
    <property type="match status" value="1"/>
</dbReference>
<dbReference type="EMBL" id="JAAAMV010000005">
    <property type="protein sequence ID" value="NBD24333.1"/>
    <property type="molecule type" value="Genomic_DNA"/>
</dbReference>
<dbReference type="Pfam" id="PF01547">
    <property type="entry name" value="SBP_bac_1"/>
    <property type="match status" value="1"/>
</dbReference>
<protein>
    <submittedName>
        <fullName evidence="3">Extracellular solute-binding protein</fullName>
    </submittedName>
</protein>
<comment type="caution">
    <text evidence="3">The sequence shown here is derived from an EMBL/GenBank/DDBJ whole genome shotgun (WGS) entry which is preliminary data.</text>
</comment>
<organism evidence="3 4">
    <name type="scientific">Paenibacillus glycinis</name>
    <dbReference type="NCBI Taxonomy" id="2697035"/>
    <lineage>
        <taxon>Bacteria</taxon>
        <taxon>Bacillati</taxon>
        <taxon>Bacillota</taxon>
        <taxon>Bacilli</taxon>
        <taxon>Bacillales</taxon>
        <taxon>Paenibacillaceae</taxon>
        <taxon>Paenibacillus</taxon>
    </lineage>
</organism>
<dbReference type="InterPro" id="IPR050490">
    <property type="entry name" value="Bact_solute-bd_prot1"/>
</dbReference>
<dbReference type="InterPro" id="IPR006059">
    <property type="entry name" value="SBP"/>
</dbReference>
<sequence>MKKIAWPLTGLVFLLAACSSANNASEPDTGPTSPGKQPPGSESSSGTAQQPTGGGNASDPVKLTIATYYLSDRMQAAIDKYEGLHPNVEIELQATPTSGKDLDEVMAYHEKFVTGVNTAVLAGKGPDLIELDELPLDAYANRGLLAELNGMIKGDASFHPEDYFANILSHATTGGGLYGMPLYFSLVGLVGDSEAIGKTGVQIDDSSWTWNDFLDTARQLQQKGAFKNAIVSEPSFLLSELAAENFAQLVQDKNGERSFDSAAFVELIDQVKAMADDGLLFDMVKDGGGRATPATQNAHAYFSENTIDSFGAYLFNDLIAHPTLYAKPHPQAMGAGGYFSTYGTVGINANSPHKQEAWNFIRFLMENEAKSPADVTDNRGFPINMTAYDEQVAKLKAAGTIQTDTHPATTVDAVKLDQLKADLTEAVHWAHAPSNIDETIMNEAKAFFSGQKTAEQVAKLVKSKVDLILNE</sequence>
<evidence type="ECO:0000256" key="1">
    <source>
        <dbReference type="SAM" id="MobiDB-lite"/>
    </source>
</evidence>
<feature type="compositionally biased region" description="Polar residues" evidence="1">
    <location>
        <begin position="30"/>
        <end position="51"/>
    </location>
</feature>
<feature type="region of interest" description="Disordered" evidence="1">
    <location>
        <begin position="23"/>
        <end position="59"/>
    </location>
</feature>
<name>A0ABW9XP83_9BACL</name>
<accession>A0ABW9XP83</accession>
<feature type="signal peptide" evidence="2">
    <location>
        <begin position="1"/>
        <end position="24"/>
    </location>
</feature>
<feature type="chain" id="PRO_5047268284" evidence="2">
    <location>
        <begin position="25"/>
        <end position="471"/>
    </location>
</feature>
<dbReference type="Proteomes" id="UP000665561">
    <property type="component" value="Unassembled WGS sequence"/>
</dbReference>
<evidence type="ECO:0000256" key="2">
    <source>
        <dbReference type="SAM" id="SignalP"/>
    </source>
</evidence>
<gene>
    <name evidence="3" type="ORF">GT019_10665</name>
</gene>
<proteinExistence type="predicted"/>
<evidence type="ECO:0000313" key="4">
    <source>
        <dbReference type="Proteomes" id="UP000665561"/>
    </source>
</evidence>
<evidence type="ECO:0000313" key="3">
    <source>
        <dbReference type="EMBL" id="NBD24333.1"/>
    </source>
</evidence>